<feature type="region of interest" description="Disordered" evidence="6">
    <location>
        <begin position="1"/>
        <end position="50"/>
    </location>
</feature>
<evidence type="ECO:0000256" key="7">
    <source>
        <dbReference type="SAM" id="Phobius"/>
    </source>
</evidence>
<protein>
    <submittedName>
        <fullName evidence="9">cDNA FLJ55212, highly similar to Erythroid membrane-associated protein</fullName>
    </submittedName>
</protein>
<proteinExistence type="evidence at transcript level"/>
<dbReference type="Pfam" id="PF07686">
    <property type="entry name" value="V-set"/>
    <property type="match status" value="1"/>
</dbReference>
<evidence type="ECO:0000256" key="2">
    <source>
        <dbReference type="ARBA" id="ARBA00022692"/>
    </source>
</evidence>
<dbReference type="InterPro" id="IPR003599">
    <property type="entry name" value="Ig_sub"/>
</dbReference>
<keyword evidence="4 7" id="KW-0472">Membrane</keyword>
<dbReference type="InterPro" id="IPR036179">
    <property type="entry name" value="Ig-like_dom_sf"/>
</dbReference>
<dbReference type="InterPro" id="IPR050504">
    <property type="entry name" value="IgSF_BTN/MOG"/>
</dbReference>
<dbReference type="SMART" id="SM00406">
    <property type="entry name" value="IGv"/>
    <property type="match status" value="1"/>
</dbReference>
<dbReference type="SMART" id="SM00409">
    <property type="entry name" value="IG"/>
    <property type="match status" value="1"/>
</dbReference>
<reference evidence="9" key="1">
    <citation type="submission" date="2007-10" db="EMBL/GenBank/DDBJ databases">
        <title>NEDO human cDNA sequencing project focused on splicing variants.</title>
        <authorList>
            <person name="Wakamatsu A."/>
            <person name="Yamamoto J."/>
            <person name="Kimura K."/>
            <person name="Ishii S."/>
            <person name="Watanabe K."/>
            <person name="Sugiyama A."/>
            <person name="Murakawa K."/>
            <person name="Kaida T."/>
            <person name="Tsuchiya K."/>
            <person name="Fukuzumi Y."/>
            <person name="Kumagai A."/>
            <person name="Oishi Y."/>
            <person name="Yamamoto S."/>
            <person name="Ono Y."/>
            <person name="Komori Y."/>
            <person name="Yamazaki M."/>
            <person name="Kisu Y."/>
            <person name="Nishikawa T."/>
            <person name="Sugano S."/>
            <person name="Nomura N."/>
            <person name="Isogai T."/>
        </authorList>
    </citation>
    <scope>NUCLEOTIDE SEQUENCE</scope>
    <source>
        <tissue evidence="9">Hippocampus</tissue>
    </source>
</reference>
<evidence type="ECO:0000256" key="3">
    <source>
        <dbReference type="ARBA" id="ARBA00022989"/>
    </source>
</evidence>
<dbReference type="AlphaFoldDB" id="B7Z3C6"/>
<feature type="transmembrane region" description="Helical" evidence="7">
    <location>
        <begin position="216"/>
        <end position="238"/>
    </location>
</feature>
<dbReference type="SUPFAM" id="SSF48726">
    <property type="entry name" value="Immunoglobulin"/>
    <property type="match status" value="1"/>
</dbReference>
<keyword evidence="3 7" id="KW-1133">Transmembrane helix</keyword>
<evidence type="ECO:0000256" key="6">
    <source>
        <dbReference type="SAM" id="MobiDB-lite"/>
    </source>
</evidence>
<feature type="compositionally biased region" description="Polar residues" evidence="6">
    <location>
        <begin position="28"/>
        <end position="44"/>
    </location>
</feature>
<evidence type="ECO:0000259" key="8">
    <source>
        <dbReference type="PROSITE" id="PS50835"/>
    </source>
</evidence>
<comment type="subcellular location">
    <subcellularLocation>
        <location evidence="1">Membrane</location>
        <topology evidence="1">Single-pass membrane protein</topology>
    </subcellularLocation>
</comment>
<dbReference type="FunFam" id="2.60.40.10:FF:001695">
    <property type="entry name" value="Erythroblast membrane associated protein (Scianna blood group)"/>
    <property type="match status" value="1"/>
</dbReference>
<dbReference type="InterPro" id="IPR007110">
    <property type="entry name" value="Ig-like_dom"/>
</dbReference>
<evidence type="ECO:0000256" key="5">
    <source>
        <dbReference type="ARBA" id="ARBA00023319"/>
    </source>
</evidence>
<dbReference type="PANTHER" id="PTHR24100:SF46">
    <property type="entry name" value="ERYTHROID MEMBRANE-ASSOCIATED PROTEIN"/>
    <property type="match status" value="1"/>
</dbReference>
<dbReference type="EMBL" id="AK295704">
    <property type="protein sequence ID" value="BAH12162.1"/>
    <property type="molecule type" value="mRNA"/>
</dbReference>
<dbReference type="PROSITE" id="PS50835">
    <property type="entry name" value="IG_LIKE"/>
    <property type="match status" value="1"/>
</dbReference>
<dbReference type="PANTHER" id="PTHR24100">
    <property type="entry name" value="BUTYROPHILIN"/>
    <property type="match status" value="1"/>
</dbReference>
<dbReference type="InterPro" id="IPR013106">
    <property type="entry name" value="Ig_V-set"/>
</dbReference>
<evidence type="ECO:0000256" key="4">
    <source>
        <dbReference type="ARBA" id="ARBA00023136"/>
    </source>
</evidence>
<evidence type="ECO:0000313" key="9">
    <source>
        <dbReference type="EMBL" id="BAH12162.1"/>
    </source>
</evidence>
<name>B7Z3C6_HUMAN</name>
<evidence type="ECO:0000256" key="1">
    <source>
        <dbReference type="ARBA" id="ARBA00004167"/>
    </source>
</evidence>
<dbReference type="PeptideAtlas" id="B7Z3C6"/>
<dbReference type="InterPro" id="IPR013783">
    <property type="entry name" value="Ig-like_fold"/>
</dbReference>
<dbReference type="GO" id="GO:0016020">
    <property type="term" value="C:membrane"/>
    <property type="evidence" value="ECO:0007669"/>
    <property type="project" value="UniProtKB-SubCell"/>
</dbReference>
<organism evidence="9">
    <name type="scientific">Homo sapiens</name>
    <name type="common">Human</name>
    <dbReference type="NCBI Taxonomy" id="9606"/>
    <lineage>
        <taxon>Eukaryota</taxon>
        <taxon>Metazoa</taxon>
        <taxon>Chordata</taxon>
        <taxon>Craniata</taxon>
        <taxon>Vertebrata</taxon>
        <taxon>Euteleostomi</taxon>
        <taxon>Mammalia</taxon>
        <taxon>Eutheria</taxon>
        <taxon>Euarchontoglires</taxon>
        <taxon>Primates</taxon>
        <taxon>Haplorrhini</taxon>
        <taxon>Catarrhini</taxon>
        <taxon>Hominidae</taxon>
        <taxon>Homo</taxon>
    </lineage>
</organism>
<keyword evidence="2 7" id="KW-0812">Transmembrane</keyword>
<accession>B7Z3C6</accession>
<feature type="domain" description="Ig-like" evidence="8">
    <location>
        <begin position="78"/>
        <end position="201"/>
    </location>
</feature>
<dbReference type="Gene3D" id="2.60.40.10">
    <property type="entry name" value="Immunoglobulins"/>
    <property type="match status" value="1"/>
</dbReference>
<keyword evidence="5" id="KW-0393">Immunoglobulin domain</keyword>
<sequence length="293" mass="31291">MAVAGAADQEAWESVPFPTGPLEVGASAESQTTPPGGSVPSLQTPALPVRGTSVPDPEGVRMEMASSAGSWLSGCLIPLVFLRLSVHVSGHAGDAGKFHVALLGGTAELLCPLSLWPGTVPKEVRWLRSPFPQRSQAVHIFRDGKDQDEDLMPEYKGRTVLVRDAQEGSVTLQILDVRLEDQGSYRCLIQVGNLSKEDTVILQVAAPSVGSLSPSAVALAVILPVLVLLIMVCLCLIWKQRRAKEKLLYEHVTEVDNLLSDHAKEKGKLHKAVSKFCSSSMAQAPSADTFALG</sequence>